<evidence type="ECO:0000313" key="8">
    <source>
        <dbReference type="Proteomes" id="UP000242287"/>
    </source>
</evidence>
<organism evidence="7 8">
    <name type="scientific">Amanita thiersii Skay4041</name>
    <dbReference type="NCBI Taxonomy" id="703135"/>
    <lineage>
        <taxon>Eukaryota</taxon>
        <taxon>Fungi</taxon>
        <taxon>Dikarya</taxon>
        <taxon>Basidiomycota</taxon>
        <taxon>Agaricomycotina</taxon>
        <taxon>Agaricomycetes</taxon>
        <taxon>Agaricomycetidae</taxon>
        <taxon>Agaricales</taxon>
        <taxon>Pluteineae</taxon>
        <taxon>Amanitaceae</taxon>
        <taxon>Amanita</taxon>
    </lineage>
</organism>
<dbReference type="STRING" id="703135.A0A2A9NWA8"/>
<evidence type="ECO:0000256" key="5">
    <source>
        <dbReference type="SAM" id="MobiDB-lite"/>
    </source>
</evidence>
<dbReference type="Proteomes" id="UP000242287">
    <property type="component" value="Unassembled WGS sequence"/>
</dbReference>
<evidence type="ECO:0000256" key="4">
    <source>
        <dbReference type="PROSITE-ProRule" id="PRU00600"/>
    </source>
</evidence>
<protein>
    <recommendedName>
        <fullName evidence="6">DBF4-type domain-containing protein</fullName>
    </recommendedName>
</protein>
<keyword evidence="2 4" id="KW-0863">Zinc-finger</keyword>
<dbReference type="GO" id="GO:0003676">
    <property type="term" value="F:nucleic acid binding"/>
    <property type="evidence" value="ECO:0007669"/>
    <property type="project" value="InterPro"/>
</dbReference>
<keyword evidence="3" id="KW-0862">Zinc</keyword>
<name>A0A2A9NWA8_9AGAR</name>
<reference evidence="7 8" key="1">
    <citation type="submission" date="2014-02" db="EMBL/GenBank/DDBJ databases">
        <title>Transposable element dynamics among asymbiotic and ectomycorrhizal Amanita fungi.</title>
        <authorList>
            <consortium name="DOE Joint Genome Institute"/>
            <person name="Hess J."/>
            <person name="Skrede I."/>
            <person name="Wolfe B."/>
            <person name="LaButti K."/>
            <person name="Ohm R.A."/>
            <person name="Grigoriev I.V."/>
            <person name="Pringle A."/>
        </authorList>
    </citation>
    <scope>NUCLEOTIDE SEQUENCE [LARGE SCALE GENOMIC DNA]</scope>
    <source>
        <strain evidence="7 8">SKay4041</strain>
    </source>
</reference>
<evidence type="ECO:0000256" key="1">
    <source>
        <dbReference type="ARBA" id="ARBA00022723"/>
    </source>
</evidence>
<dbReference type="InterPro" id="IPR051590">
    <property type="entry name" value="Replication_Regulatory_Kinase"/>
</dbReference>
<dbReference type="InterPro" id="IPR038545">
    <property type="entry name" value="Znf_DBF_sf"/>
</dbReference>
<dbReference type="InterPro" id="IPR006572">
    <property type="entry name" value="Znf_DBF"/>
</dbReference>
<dbReference type="GO" id="GO:0010571">
    <property type="term" value="P:positive regulation of nuclear cell cycle DNA replication"/>
    <property type="evidence" value="ECO:0007669"/>
    <property type="project" value="TreeGrafter"/>
</dbReference>
<dbReference type="Pfam" id="PF07535">
    <property type="entry name" value="zf-DBF"/>
    <property type="match status" value="1"/>
</dbReference>
<dbReference type="Gene3D" id="3.40.50.10190">
    <property type="entry name" value="BRCT domain"/>
    <property type="match status" value="1"/>
</dbReference>
<dbReference type="PROSITE" id="PS51265">
    <property type="entry name" value="ZF_DBF4"/>
    <property type="match status" value="1"/>
</dbReference>
<dbReference type="GO" id="GO:0008270">
    <property type="term" value="F:zinc ion binding"/>
    <property type="evidence" value="ECO:0007669"/>
    <property type="project" value="UniProtKB-KW"/>
</dbReference>
<dbReference type="Gene3D" id="6.10.250.3410">
    <property type="entry name" value="DBF zinc finger"/>
    <property type="match status" value="1"/>
</dbReference>
<feature type="domain" description="DBF4-type" evidence="6">
    <location>
        <begin position="505"/>
        <end position="554"/>
    </location>
</feature>
<dbReference type="GO" id="GO:1901987">
    <property type="term" value="P:regulation of cell cycle phase transition"/>
    <property type="evidence" value="ECO:0007669"/>
    <property type="project" value="TreeGrafter"/>
</dbReference>
<sequence length="594" mass="67755">MAFSLRRPLSYRPSQPVDSTSSKRARSPDPDDSVTAVQKRVRASPTIPSPVTHDRSLRQATRERRLAERELQKAEFRDKYRRAFPSWIFYFDLDHIDHDRASIPSFEARIQELEGTIEDFFSNQITHLITNQPVPTEEADKENIPKLKNSTPRSALLLKSPVNKPKGRPQDDPPLAAGFDVVAKALSFGIKVWSTSKLDSVLNRCLDIPENSSLIKTSSANQSLNVNNAQRSLTRLLRSERIHGISERDPTQKRHDFRYFSRSSYFILVEDLRQELATIAAHEYEIPKSRDVNPKMPWPVLHCHPWARGPFIPFDEKEKRRWEKQQAAEKERENEVATNNSKIQRLQAIKRKTQNRIHNQRTCNLRKSVSVGNLQRRASYPLPQPYEGLCPDADGDIDHVESNNASGYLASGIGTGYVAASGNSLSATSLATTSNAGYTSRSVHLSSALSGRIRQQVVTSRKVAVLTEKNSTTGSMGPPKCLPERQPILRKSKSTNTLRLPKREEGSKPGYCESCRMKFDNFKAHTTSRRHQKYAMDDANFLQLDYVLARVQRRTLQQVETEQEIRCKQRQVFCERELKQRETLHNHVLSPIVI</sequence>
<evidence type="ECO:0000313" key="7">
    <source>
        <dbReference type="EMBL" id="PFH51982.1"/>
    </source>
</evidence>
<accession>A0A2A9NWA8</accession>
<gene>
    <name evidence="7" type="ORF">AMATHDRAFT_2471</name>
</gene>
<dbReference type="PANTHER" id="PTHR15375:SF26">
    <property type="entry name" value="PROTEIN CHIFFON"/>
    <property type="match status" value="1"/>
</dbReference>
<proteinExistence type="predicted"/>
<dbReference type="InterPro" id="IPR036420">
    <property type="entry name" value="BRCT_dom_sf"/>
</dbReference>
<dbReference type="GO" id="GO:0043539">
    <property type="term" value="F:protein serine/threonine kinase activator activity"/>
    <property type="evidence" value="ECO:0007669"/>
    <property type="project" value="TreeGrafter"/>
</dbReference>
<dbReference type="EMBL" id="KZ301982">
    <property type="protein sequence ID" value="PFH51982.1"/>
    <property type="molecule type" value="Genomic_DNA"/>
</dbReference>
<dbReference type="InterPro" id="IPR055116">
    <property type="entry name" value="DBF4_BRCT"/>
</dbReference>
<feature type="region of interest" description="Disordered" evidence="5">
    <location>
        <begin position="1"/>
        <end position="64"/>
    </location>
</feature>
<evidence type="ECO:0000256" key="2">
    <source>
        <dbReference type="ARBA" id="ARBA00022771"/>
    </source>
</evidence>
<dbReference type="OrthoDB" id="21380at2759"/>
<dbReference type="FunFam" id="6.10.250.3410:FF:000001">
    <property type="entry name" value="Protein DBF4 homolog A"/>
    <property type="match status" value="1"/>
</dbReference>
<keyword evidence="1" id="KW-0479">Metal-binding</keyword>
<dbReference type="Pfam" id="PF08630">
    <property type="entry name" value="Dfp1_Him1_M"/>
    <property type="match status" value="1"/>
</dbReference>
<dbReference type="PANTHER" id="PTHR15375">
    <property type="entry name" value="ACTIVATOR OF S-PHASE KINASE-RELATED"/>
    <property type="match status" value="1"/>
</dbReference>
<evidence type="ECO:0000256" key="3">
    <source>
        <dbReference type="ARBA" id="ARBA00022833"/>
    </source>
</evidence>
<keyword evidence="8" id="KW-1185">Reference proteome</keyword>
<evidence type="ECO:0000259" key="6">
    <source>
        <dbReference type="PROSITE" id="PS51265"/>
    </source>
</evidence>
<dbReference type="InterPro" id="IPR013939">
    <property type="entry name" value="Regulatory_Dfp1/Him1"/>
</dbReference>
<feature type="compositionally biased region" description="Basic and acidic residues" evidence="5">
    <location>
        <begin position="52"/>
        <end position="64"/>
    </location>
</feature>
<dbReference type="SMART" id="SM00586">
    <property type="entry name" value="ZnF_DBF"/>
    <property type="match status" value="1"/>
</dbReference>
<feature type="compositionally biased region" description="Polar residues" evidence="5">
    <location>
        <begin position="12"/>
        <end position="22"/>
    </location>
</feature>
<dbReference type="GO" id="GO:0031431">
    <property type="term" value="C:Dbf4-dependent protein kinase complex"/>
    <property type="evidence" value="ECO:0007669"/>
    <property type="project" value="TreeGrafter"/>
</dbReference>
<dbReference type="Pfam" id="PF22437">
    <property type="entry name" value="DBF4_BRCT"/>
    <property type="match status" value="1"/>
</dbReference>
<dbReference type="AlphaFoldDB" id="A0A2A9NWA8"/>